<reference evidence="2" key="2">
    <citation type="submission" date="2022-01" db="EMBL/GenBank/DDBJ databases">
        <authorList>
            <person name="Yamashiro T."/>
            <person name="Shiraishi A."/>
            <person name="Satake H."/>
            <person name="Nakayama K."/>
        </authorList>
    </citation>
    <scope>NUCLEOTIDE SEQUENCE</scope>
</reference>
<organism evidence="2 3">
    <name type="scientific">Tanacetum coccineum</name>
    <dbReference type="NCBI Taxonomy" id="301880"/>
    <lineage>
        <taxon>Eukaryota</taxon>
        <taxon>Viridiplantae</taxon>
        <taxon>Streptophyta</taxon>
        <taxon>Embryophyta</taxon>
        <taxon>Tracheophyta</taxon>
        <taxon>Spermatophyta</taxon>
        <taxon>Magnoliopsida</taxon>
        <taxon>eudicotyledons</taxon>
        <taxon>Gunneridae</taxon>
        <taxon>Pentapetalae</taxon>
        <taxon>asterids</taxon>
        <taxon>campanulids</taxon>
        <taxon>Asterales</taxon>
        <taxon>Asteraceae</taxon>
        <taxon>Asteroideae</taxon>
        <taxon>Anthemideae</taxon>
        <taxon>Anthemidinae</taxon>
        <taxon>Tanacetum</taxon>
    </lineage>
</organism>
<gene>
    <name evidence="2" type="ORF">Tco_0857335</name>
</gene>
<keyword evidence="3" id="KW-1185">Reference proteome</keyword>
<protein>
    <submittedName>
        <fullName evidence="2">Uncharacterized protein</fullName>
    </submittedName>
</protein>
<feature type="compositionally biased region" description="Basic and acidic residues" evidence="1">
    <location>
        <begin position="34"/>
        <end position="60"/>
    </location>
</feature>
<name>A0ABQ5B9X0_9ASTR</name>
<feature type="compositionally biased region" description="Basic and acidic residues" evidence="1">
    <location>
        <begin position="76"/>
        <end position="104"/>
    </location>
</feature>
<comment type="caution">
    <text evidence="2">The sequence shown here is derived from an EMBL/GenBank/DDBJ whole genome shotgun (WGS) entry which is preliminary data.</text>
</comment>
<evidence type="ECO:0000313" key="3">
    <source>
        <dbReference type="Proteomes" id="UP001151760"/>
    </source>
</evidence>
<proteinExistence type="predicted"/>
<accession>A0ABQ5B9X0</accession>
<reference evidence="2" key="1">
    <citation type="journal article" date="2022" name="Int. J. Mol. Sci.">
        <title>Draft Genome of Tanacetum Coccineum: Genomic Comparison of Closely Related Tanacetum-Family Plants.</title>
        <authorList>
            <person name="Yamashiro T."/>
            <person name="Shiraishi A."/>
            <person name="Nakayama K."/>
            <person name="Satake H."/>
        </authorList>
    </citation>
    <scope>NUCLEOTIDE SEQUENCE</scope>
</reference>
<dbReference type="EMBL" id="BQNB010012976">
    <property type="protein sequence ID" value="GJT10293.1"/>
    <property type="molecule type" value="Genomic_DNA"/>
</dbReference>
<evidence type="ECO:0000313" key="2">
    <source>
        <dbReference type="EMBL" id="GJT10293.1"/>
    </source>
</evidence>
<sequence length="236" mass="27371">MFETTAHLKHDKHHALYDALQESIQVDELQARFGSEKTSIKKRSHDDHDPPKNREGEKSMKRQKGTGGSSSKKGKAKEDTSNYERVEDAKEPRQEKEQEHKLVEAEEEPEEHELQNGSVVMFDKCMKKFLNKDKFTKEDLEGPAFGLLKNRFKNIVELEYNIEQCHLALIEKIDWANPEGNRFHDDLSKPLSLVGPPGRKTIPTSYFFNQDLEYLEYGNEEKKYALSVTKIKAARY</sequence>
<feature type="region of interest" description="Disordered" evidence="1">
    <location>
        <begin position="30"/>
        <end position="115"/>
    </location>
</feature>
<evidence type="ECO:0000256" key="1">
    <source>
        <dbReference type="SAM" id="MobiDB-lite"/>
    </source>
</evidence>
<dbReference type="Proteomes" id="UP001151760">
    <property type="component" value="Unassembled WGS sequence"/>
</dbReference>